<geneLocation type="plasmid" evidence="3 6">
    <name>unnamed4</name>
</geneLocation>
<keyword evidence="5" id="KW-1185">Reference proteome</keyword>
<dbReference type="RefSeq" id="WP_259959654.1">
    <property type="nucleotide sequence ID" value="NZ_CBDUNH010000005.1"/>
</dbReference>
<keyword evidence="2" id="KW-1133">Transmembrane helix</keyword>
<evidence type="ECO:0000313" key="3">
    <source>
        <dbReference type="EMBL" id="UWQ56271.1"/>
    </source>
</evidence>
<dbReference type="EMBL" id="CP081074">
    <property type="protein sequence ID" value="UWQ56271.1"/>
    <property type="molecule type" value="Genomic_DNA"/>
</dbReference>
<feature type="transmembrane region" description="Helical" evidence="2">
    <location>
        <begin position="129"/>
        <end position="152"/>
    </location>
</feature>
<evidence type="ECO:0000256" key="2">
    <source>
        <dbReference type="SAM" id="Phobius"/>
    </source>
</evidence>
<feature type="region of interest" description="Disordered" evidence="1">
    <location>
        <begin position="22"/>
        <end position="53"/>
    </location>
</feature>
<evidence type="ECO:0000256" key="1">
    <source>
        <dbReference type="SAM" id="MobiDB-lite"/>
    </source>
</evidence>
<geneLocation type="plasmid" evidence="4 5">
    <name>unnamed3</name>
</geneLocation>
<protein>
    <submittedName>
        <fullName evidence="3">Uncharacterized protein</fullName>
    </submittedName>
</protein>
<feature type="compositionally biased region" description="Pro residues" evidence="1">
    <location>
        <begin position="22"/>
        <end position="39"/>
    </location>
</feature>
<evidence type="ECO:0000313" key="5">
    <source>
        <dbReference type="Proteomes" id="UP001058184"/>
    </source>
</evidence>
<accession>A0A9Q9M0H4</accession>
<sequence length="154" mass="16555">MPAKLDPTKTIFVPPPTFPPFPDPFDPWPGGPFGPPPITTAPRTTHGRGERAASDPAALDALIARLVELLSDALERQDYDAVIKAYGPVIQKQLESDPDAMAAFRALFERYGIDLDQFTLPATDEREPVTIGISVTVALIAFGSGAVIGWLAED</sequence>
<keyword evidence="2" id="KW-0812">Transmembrane</keyword>
<dbReference type="AlphaFoldDB" id="A0A9Q9M0H4"/>
<proteinExistence type="predicted"/>
<dbReference type="Proteomes" id="UP001058184">
    <property type="component" value="Plasmid unnamed3"/>
</dbReference>
<dbReference type="EMBL" id="CP081081">
    <property type="protein sequence ID" value="UWQ60773.1"/>
    <property type="molecule type" value="Genomic_DNA"/>
</dbReference>
<dbReference type="Proteomes" id="UP001058713">
    <property type="component" value="Plasmid unnamed4"/>
</dbReference>
<keyword evidence="2" id="KW-0472">Membrane</keyword>
<name>A0A9Q9M0H4_LEICA</name>
<dbReference type="KEGG" id="lcae:K3721_19935"/>
<reference evidence="3" key="1">
    <citation type="submission" date="2021-08" db="EMBL/GenBank/DDBJ databases">
        <authorList>
            <person name="Nwanade C."/>
            <person name="Wang M."/>
            <person name="Masoudi A."/>
            <person name="Yu Z."/>
            <person name="Liu J."/>
        </authorList>
    </citation>
    <scope>NUCLEOTIDE SEQUENCE</scope>
    <source>
        <strain evidence="3">S122</strain>
        <strain evidence="4">S141</strain>
        <plasmid evidence="4">unnamed3</plasmid>
        <plasmid evidence="3">unnamed4</plasmid>
    </source>
</reference>
<organism evidence="3 6">
    <name type="scientific">Leisingera caerulea</name>
    <name type="common">Phaeobacter caeruleus</name>
    <dbReference type="NCBI Taxonomy" id="506591"/>
    <lineage>
        <taxon>Bacteria</taxon>
        <taxon>Pseudomonadati</taxon>
        <taxon>Pseudomonadota</taxon>
        <taxon>Alphaproteobacteria</taxon>
        <taxon>Rhodobacterales</taxon>
        <taxon>Roseobacteraceae</taxon>
        <taxon>Leisingera</taxon>
    </lineage>
</organism>
<keyword evidence="3" id="KW-0614">Plasmid</keyword>
<evidence type="ECO:0000313" key="6">
    <source>
        <dbReference type="Proteomes" id="UP001058713"/>
    </source>
</evidence>
<gene>
    <name evidence="3" type="ORF">K3721_19935</name>
    <name evidence="4" type="ORF">K3722_20640</name>
</gene>
<evidence type="ECO:0000313" key="4">
    <source>
        <dbReference type="EMBL" id="UWQ60773.1"/>
    </source>
</evidence>